<dbReference type="InterPro" id="IPR002933">
    <property type="entry name" value="Peptidase_M20"/>
</dbReference>
<protein>
    <submittedName>
        <fullName evidence="6">CNDP2</fullName>
        <ecNumber evidence="6">3.4.13.18</ecNumber>
    </submittedName>
</protein>
<dbReference type="InterPro" id="IPR001261">
    <property type="entry name" value="ArgE/DapE_CS"/>
</dbReference>
<dbReference type="EMBL" id="HG994580">
    <property type="protein sequence ID" value="CAF2752302.1"/>
    <property type="molecule type" value="Genomic_DNA"/>
</dbReference>
<keyword evidence="4 6" id="KW-0378">Hydrolase</keyword>
<evidence type="ECO:0000259" key="5">
    <source>
        <dbReference type="Pfam" id="PF07687"/>
    </source>
</evidence>
<accession>A0A7R8CFM4</accession>
<name>A0A7R8CFM4_LEPSM</name>
<evidence type="ECO:0000313" key="6">
    <source>
        <dbReference type="EMBL" id="CAF2752302.1"/>
    </source>
</evidence>
<comment type="similarity">
    <text evidence="1">Belongs to the peptidase M20A family.</text>
</comment>
<dbReference type="PANTHER" id="PTHR43270:SF4">
    <property type="entry name" value="CARNOSINE DIPEPTIDASE 2, ISOFORM A"/>
    <property type="match status" value="1"/>
</dbReference>
<evidence type="ECO:0000256" key="3">
    <source>
        <dbReference type="ARBA" id="ARBA00022723"/>
    </source>
</evidence>
<gene>
    <name evidence="6" type="ORF">LSAA_2060</name>
</gene>
<sequence length="464" mass="51374">MTALPKEVLDLICERKESYIKALKEAVAIPSISASKNHHNDIHRMIEFVSERLRSLGAKVDIVPNGSYPPIILGDLKSSESNKTVLIYGHLDVQPASKTDGWDTEPFELKEKDGRLYGRGSSDDKGPVLGWIHALEALKDGLGYFPVNVKFVFEGMEESDSEGLDDLLIILKDTPFLKEVDFVCVSDSYWLTTDKPCLGYGLRGVVCFELWITGAKQDLHSGVFGGSIHEAMTDLIALMDTLVDKDGKIGIEGIYDDVTELSSDESSLYTNIHFNLEEYKSSIGVNKLITNNDKMNTLMARWRYPSLSLHGIEGAFSEEGAKTVIPKKVGGKFSLRIVPNQTVENTVTCVKKHLEKEFNKLNSPNVMEIKFDGGEAWVTSPSHANYDAARKATKEIYGVDPDLTREGGSIPVVLTLENTTNKNVLLLPMGASDDGAHSQNEKIDVRNYIEGTKLFASYLYKIGQ</sequence>
<dbReference type="CDD" id="cd05676">
    <property type="entry name" value="M20_dipept_like_CNDP"/>
    <property type="match status" value="1"/>
</dbReference>
<dbReference type="EC" id="3.4.13.18" evidence="6"/>
<evidence type="ECO:0000256" key="1">
    <source>
        <dbReference type="ARBA" id="ARBA00006247"/>
    </source>
</evidence>
<dbReference type="AlphaFoldDB" id="A0A7R8CFM4"/>
<dbReference type="OrthoDB" id="7832001at2759"/>
<evidence type="ECO:0000256" key="4">
    <source>
        <dbReference type="ARBA" id="ARBA00022801"/>
    </source>
</evidence>
<reference evidence="6" key="1">
    <citation type="submission" date="2021-02" db="EMBL/GenBank/DDBJ databases">
        <authorList>
            <person name="Bekaert M."/>
        </authorList>
    </citation>
    <scope>NUCLEOTIDE SEQUENCE</scope>
    <source>
        <strain evidence="6">IoA-00</strain>
    </source>
</reference>
<dbReference type="GO" id="GO:0006508">
    <property type="term" value="P:proteolysis"/>
    <property type="evidence" value="ECO:0007669"/>
    <property type="project" value="UniProtKB-KW"/>
</dbReference>
<dbReference type="Pfam" id="PF01546">
    <property type="entry name" value="Peptidase_M20"/>
    <property type="match status" value="1"/>
</dbReference>
<dbReference type="Gene3D" id="3.40.630.10">
    <property type="entry name" value="Zn peptidases"/>
    <property type="match status" value="1"/>
</dbReference>
<keyword evidence="7" id="KW-1185">Reference proteome</keyword>
<dbReference type="SUPFAM" id="SSF53187">
    <property type="entry name" value="Zn-dependent exopeptidases"/>
    <property type="match status" value="1"/>
</dbReference>
<dbReference type="InterPro" id="IPR051458">
    <property type="entry name" value="Cyt/Met_Dipeptidase"/>
</dbReference>
<dbReference type="Pfam" id="PF07687">
    <property type="entry name" value="M20_dimer"/>
    <property type="match status" value="1"/>
</dbReference>
<dbReference type="Gene3D" id="3.30.70.360">
    <property type="match status" value="1"/>
</dbReference>
<dbReference type="InterPro" id="IPR011650">
    <property type="entry name" value="Peptidase_M20_dimer"/>
</dbReference>
<keyword evidence="2" id="KW-0645">Protease</keyword>
<organism evidence="6 7">
    <name type="scientific">Lepeophtheirus salmonis</name>
    <name type="common">Salmon louse</name>
    <name type="synonym">Caligus salmonis</name>
    <dbReference type="NCBI Taxonomy" id="72036"/>
    <lineage>
        <taxon>Eukaryota</taxon>
        <taxon>Metazoa</taxon>
        <taxon>Ecdysozoa</taxon>
        <taxon>Arthropoda</taxon>
        <taxon>Crustacea</taxon>
        <taxon>Multicrustacea</taxon>
        <taxon>Hexanauplia</taxon>
        <taxon>Copepoda</taxon>
        <taxon>Siphonostomatoida</taxon>
        <taxon>Caligidae</taxon>
        <taxon>Lepeophtheirus</taxon>
    </lineage>
</organism>
<dbReference type="GO" id="GO:0016805">
    <property type="term" value="F:dipeptidase activity"/>
    <property type="evidence" value="ECO:0007669"/>
    <property type="project" value="UniProtKB-KW"/>
</dbReference>
<dbReference type="Proteomes" id="UP000675881">
    <property type="component" value="Chromosome 1"/>
</dbReference>
<proteinExistence type="inferred from homology"/>
<keyword evidence="6" id="KW-0224">Dipeptidase</keyword>
<evidence type="ECO:0000256" key="2">
    <source>
        <dbReference type="ARBA" id="ARBA00022670"/>
    </source>
</evidence>
<dbReference type="GO" id="GO:0046872">
    <property type="term" value="F:metal ion binding"/>
    <property type="evidence" value="ECO:0007669"/>
    <property type="project" value="UniProtKB-KW"/>
</dbReference>
<dbReference type="PROSITE" id="PS00759">
    <property type="entry name" value="ARGE_DAPE_CPG2_2"/>
    <property type="match status" value="1"/>
</dbReference>
<dbReference type="PANTHER" id="PTHR43270">
    <property type="entry name" value="BETA-ALA-HIS DIPEPTIDASE"/>
    <property type="match status" value="1"/>
</dbReference>
<evidence type="ECO:0000313" key="7">
    <source>
        <dbReference type="Proteomes" id="UP000675881"/>
    </source>
</evidence>
<keyword evidence="3" id="KW-0479">Metal-binding</keyword>
<feature type="domain" description="Peptidase M20 dimerisation" evidence="5">
    <location>
        <begin position="210"/>
        <end position="359"/>
    </location>
</feature>